<evidence type="ECO:0000313" key="7">
    <source>
        <dbReference type="Proteomes" id="UP001527882"/>
    </source>
</evidence>
<evidence type="ECO:0000256" key="3">
    <source>
        <dbReference type="ARBA" id="ARBA00022801"/>
    </source>
</evidence>
<dbReference type="Gene3D" id="3.20.110.10">
    <property type="entry name" value="Glycoside hydrolase 38, N terminal domain"/>
    <property type="match status" value="1"/>
</dbReference>
<feature type="domain" description="Glycoside hydrolase family 38 central" evidence="5">
    <location>
        <begin position="300"/>
        <end position="373"/>
    </location>
</feature>
<proteinExistence type="inferred from homology"/>
<dbReference type="Gene3D" id="2.60.40.2210">
    <property type="match status" value="1"/>
</dbReference>
<keyword evidence="3" id="KW-0378">Hydrolase</keyword>
<sequence>MTNDKTTVHVISHSHWDREWYLPFEQHRARLVQLMDTLIDLLQGESAFQSFHLDGQTIMLDDYLEIRPENSAKIKGLIQQGKLHIGPWYILQDEFLTSGEANLRNLQTGLRMAKAYGSVCRIGYFPDSFGNIGQAPQILRQAGMDCAVFGRGVKATGFNNQTEEAGGQFLSPYSEMRWQSPDGSSVLGILFSNWYHNGMEIPAENEAVRAYWETRIPKAERYASTPHLLFMNGCDHQPVQTNLAEALELARELFPELDFVHSNFEEYIQRVKERLPARLTTITGELRSQRTDGWGTLVNTASARIYMKQRNQTCQALLEKVAEPLAALAARHGRPYPHHLLNYAWKTLMQNHPHDSICGCSIDEVHREMMTRFEKSRQVAELVISDSMTCIAEQINTSGFASDSAKSVPFAVFNSTGWNRTNAVTIELDIKKIRFDGRDSSEIRSELENLFLDKGVLTDAKGERLPFVMEDLGVQFSYELPDNGFRQRFWSRRVQIAFEANDIPAMGYRSYVFHPFESPEDEAAGFGIHLKAREREMENGHIKVTIAGNGSLTLLDKATGVIFKDLCIYEDVGDLGNEYMFKQTEDDALTTARLEADIRLAECSPVRAVFEIVHEWELPAQAHAGHEEDIRRMVPFRKRTGGRSKQKVPFTVITRVTLENNAKSVAISVSFDNQAKDHRLRVLLPTELSSETHFADSIFEIAERSNAPSPEWTNPSNCQHQQAFIDVRGKGAGLAVANRGLPEYEILRDGRNTIALTLLRSVAELGDWGVFPTPEAQCLGNHELHFALIPHGGEAAAYDAYAEAYQFQVPLFAKQTGVHSGPLPGEAGLFRWSGSALGLSALKCSEETNDLIVRWFNMSGGEEQLAFDCPNGTQSVYMSSVLEERAERLPYVSGDELRLSLSPFRIVTLSLNGSHEPGGRHVL</sequence>
<comment type="similarity">
    <text evidence="1">Belongs to the glycosyl hydrolase 38 family.</text>
</comment>
<dbReference type="SUPFAM" id="SSF74650">
    <property type="entry name" value="Galactose mutarotase-like"/>
    <property type="match status" value="1"/>
</dbReference>
<reference evidence="6 7" key="1">
    <citation type="submission" date="2022-12" db="EMBL/GenBank/DDBJ databases">
        <title>Draft genome sequence of Paenibacillus sp. dW9.</title>
        <authorList>
            <person name="Choi E.-W."/>
            <person name="Kim D.-U."/>
        </authorList>
    </citation>
    <scope>NUCLEOTIDE SEQUENCE [LARGE SCALE GENOMIC DNA]</scope>
    <source>
        <strain evidence="7">dW9</strain>
    </source>
</reference>
<dbReference type="EMBL" id="JAQAGZ010000003">
    <property type="protein sequence ID" value="MCZ8511824.1"/>
    <property type="molecule type" value="Genomic_DNA"/>
</dbReference>
<dbReference type="Pfam" id="PF18438">
    <property type="entry name" value="Glyco_hydro_38"/>
    <property type="match status" value="1"/>
</dbReference>
<keyword evidence="4" id="KW-0326">Glycosidase</keyword>
<dbReference type="CDD" id="cd10814">
    <property type="entry name" value="GH38N_AMII_SpGH38_like"/>
    <property type="match status" value="1"/>
</dbReference>
<dbReference type="InterPro" id="IPR011682">
    <property type="entry name" value="Glyco_hydro_38_C"/>
</dbReference>
<dbReference type="InterPro" id="IPR037094">
    <property type="entry name" value="Glyco_hydro_38_cen_sf"/>
</dbReference>
<keyword evidence="7" id="KW-1185">Reference proteome</keyword>
<name>A0ABT4Q4N1_9BACL</name>
<dbReference type="InterPro" id="IPR011330">
    <property type="entry name" value="Glyco_hydro/deAcase_b/a-brl"/>
</dbReference>
<dbReference type="Gene3D" id="2.60.40.2220">
    <property type="match status" value="1"/>
</dbReference>
<organism evidence="6 7">
    <name type="scientific">Paenibacillus gyeongsangnamensis</name>
    <dbReference type="NCBI Taxonomy" id="3388067"/>
    <lineage>
        <taxon>Bacteria</taxon>
        <taxon>Bacillati</taxon>
        <taxon>Bacillota</taxon>
        <taxon>Bacilli</taxon>
        <taxon>Bacillales</taxon>
        <taxon>Paenibacillaceae</taxon>
        <taxon>Paenibacillus</taxon>
    </lineage>
</organism>
<dbReference type="Pfam" id="PF17677">
    <property type="entry name" value="Glyco_hydro38C2"/>
    <property type="match status" value="1"/>
</dbReference>
<dbReference type="Pfam" id="PF07748">
    <property type="entry name" value="Glyco_hydro_38C"/>
    <property type="match status" value="1"/>
</dbReference>
<dbReference type="InterPro" id="IPR027291">
    <property type="entry name" value="Glyco_hydro_38_N_sf"/>
</dbReference>
<evidence type="ECO:0000256" key="1">
    <source>
        <dbReference type="ARBA" id="ARBA00009792"/>
    </source>
</evidence>
<gene>
    <name evidence="6" type="ORF">O9H85_05190</name>
</gene>
<dbReference type="InterPro" id="IPR015341">
    <property type="entry name" value="Glyco_hydro_38_cen"/>
</dbReference>
<evidence type="ECO:0000313" key="6">
    <source>
        <dbReference type="EMBL" id="MCZ8511824.1"/>
    </source>
</evidence>
<dbReference type="SUPFAM" id="SSF88713">
    <property type="entry name" value="Glycoside hydrolase/deacetylase"/>
    <property type="match status" value="1"/>
</dbReference>
<keyword evidence="2" id="KW-0479">Metal-binding</keyword>
<dbReference type="InterPro" id="IPR041147">
    <property type="entry name" value="GH38_C"/>
</dbReference>
<dbReference type="Proteomes" id="UP001527882">
    <property type="component" value="Unassembled WGS sequence"/>
</dbReference>
<dbReference type="Gene3D" id="1.20.1270.50">
    <property type="entry name" value="Glycoside hydrolase family 38, central domain"/>
    <property type="match status" value="1"/>
</dbReference>
<dbReference type="RefSeq" id="WP_269880223.1">
    <property type="nucleotide sequence ID" value="NZ_JAQAGZ010000003.1"/>
</dbReference>
<accession>A0ABT4Q4N1</accession>
<dbReference type="InterPro" id="IPR011013">
    <property type="entry name" value="Gal_mutarotase_sf_dom"/>
</dbReference>
<dbReference type="InterPro" id="IPR000602">
    <property type="entry name" value="Glyco_hydro_38_N"/>
</dbReference>
<evidence type="ECO:0000256" key="2">
    <source>
        <dbReference type="ARBA" id="ARBA00022723"/>
    </source>
</evidence>
<dbReference type="InterPro" id="IPR041509">
    <property type="entry name" value="GH38_beta-1"/>
</dbReference>
<dbReference type="PANTHER" id="PTHR46017">
    <property type="entry name" value="ALPHA-MANNOSIDASE 2C1"/>
    <property type="match status" value="1"/>
</dbReference>
<dbReference type="Pfam" id="PF09261">
    <property type="entry name" value="Alpha-mann_mid"/>
    <property type="match status" value="1"/>
</dbReference>
<dbReference type="SUPFAM" id="SSF88688">
    <property type="entry name" value="Families 57/38 glycoside transferase middle domain"/>
    <property type="match status" value="1"/>
</dbReference>
<dbReference type="InterPro" id="IPR028995">
    <property type="entry name" value="Glyco_hydro_57/38_cen_sf"/>
</dbReference>
<dbReference type="Gene3D" id="2.70.98.30">
    <property type="entry name" value="Golgi alpha-mannosidase II, domain 4"/>
    <property type="match status" value="1"/>
</dbReference>
<evidence type="ECO:0000259" key="5">
    <source>
        <dbReference type="SMART" id="SM00872"/>
    </source>
</evidence>
<dbReference type="PANTHER" id="PTHR46017:SF2">
    <property type="entry name" value="MANNOSYLGLYCERATE HYDROLASE"/>
    <property type="match status" value="1"/>
</dbReference>
<comment type="caution">
    <text evidence="6">The sequence shown here is derived from an EMBL/GenBank/DDBJ whole genome shotgun (WGS) entry which is preliminary data.</text>
</comment>
<protein>
    <submittedName>
        <fullName evidence="6">Alpha-mannosidase</fullName>
    </submittedName>
</protein>
<dbReference type="Pfam" id="PF01074">
    <property type="entry name" value="Glyco_hydro_38N"/>
    <property type="match status" value="1"/>
</dbReference>
<dbReference type="SMART" id="SM00872">
    <property type="entry name" value="Alpha-mann_mid"/>
    <property type="match status" value="1"/>
</dbReference>
<evidence type="ECO:0000256" key="4">
    <source>
        <dbReference type="ARBA" id="ARBA00023295"/>
    </source>
</evidence>